<dbReference type="InParanoid" id="D8R994"/>
<proteinExistence type="predicted"/>
<dbReference type="OMA" id="KWEVHAL"/>
<protein>
    <submittedName>
        <fullName evidence="2">Uncharacterized protein</fullName>
    </submittedName>
</protein>
<feature type="compositionally biased region" description="Basic and acidic residues" evidence="1">
    <location>
        <begin position="160"/>
        <end position="180"/>
    </location>
</feature>
<organism evidence="3">
    <name type="scientific">Selaginella moellendorffii</name>
    <name type="common">Spikemoss</name>
    <dbReference type="NCBI Taxonomy" id="88036"/>
    <lineage>
        <taxon>Eukaryota</taxon>
        <taxon>Viridiplantae</taxon>
        <taxon>Streptophyta</taxon>
        <taxon>Embryophyta</taxon>
        <taxon>Tracheophyta</taxon>
        <taxon>Lycopodiopsida</taxon>
        <taxon>Selaginellales</taxon>
        <taxon>Selaginellaceae</taxon>
        <taxon>Selaginella</taxon>
    </lineage>
</organism>
<dbReference type="PANTHER" id="PTHR47491:SF5">
    <property type="entry name" value="CAP-GLY DOMAIN LINKER"/>
    <property type="match status" value="1"/>
</dbReference>
<evidence type="ECO:0000313" key="3">
    <source>
        <dbReference type="Proteomes" id="UP000001514"/>
    </source>
</evidence>
<feature type="region of interest" description="Disordered" evidence="1">
    <location>
        <begin position="33"/>
        <end position="52"/>
    </location>
</feature>
<gene>
    <name evidence="2" type="ORF">SELMODRAFT_409044</name>
</gene>
<dbReference type="EMBL" id="GL377574">
    <property type="protein sequence ID" value="EFJ31374.1"/>
    <property type="molecule type" value="Genomic_DNA"/>
</dbReference>
<feature type="region of interest" description="Disordered" evidence="1">
    <location>
        <begin position="151"/>
        <end position="180"/>
    </location>
</feature>
<dbReference type="Gramene" id="EFJ31374">
    <property type="protein sequence ID" value="EFJ31374"/>
    <property type="gene ID" value="SELMODRAFT_409044"/>
</dbReference>
<dbReference type="Proteomes" id="UP000001514">
    <property type="component" value="Unassembled WGS sequence"/>
</dbReference>
<dbReference type="KEGG" id="smo:SELMODRAFT_409044"/>
<evidence type="ECO:0000313" key="2">
    <source>
        <dbReference type="EMBL" id="EFJ31374.1"/>
    </source>
</evidence>
<dbReference type="AlphaFoldDB" id="D8R994"/>
<dbReference type="PANTHER" id="PTHR47491">
    <property type="entry name" value="CAP-GLY DOMAIN LINKER"/>
    <property type="match status" value="1"/>
</dbReference>
<accession>D8R994</accession>
<sequence length="337" mass="38782">MILEEDSAGNIFVAEVSPGGNAEKSGLVEALREEKTKTDSIREMESRKKNVDKEVKSLQDEIAKRKLQLQDKDKDFKWLETRLQAVVKTNRLLQGIVAKQAAFRKRVSEDGNEDTECDVQKCLEVSAEQLNQMSERLELMKDKLLERCDDSGAGAKHVRGQKDARDTDPTTDGLKQESELCQKSETELEQMKEQPNDLKEELMAQEVELEHQDVETKRTVEDRFVLKKDAVKLQALVDEAAQRVISLEHKLAEKEEKITWLQRGLNDRVQDWSKVKEELVRTRKERDSIKSEAEQLGREALRMSAEVEVLKRRVHLLEEDILMKEGELSILQGNMED</sequence>
<evidence type="ECO:0000256" key="1">
    <source>
        <dbReference type="SAM" id="MobiDB-lite"/>
    </source>
</evidence>
<dbReference type="HOGENOM" id="CLU_919518_0_0_1"/>
<keyword evidence="3" id="KW-1185">Reference proteome</keyword>
<reference evidence="2 3" key="1">
    <citation type="journal article" date="2011" name="Science">
        <title>The Selaginella genome identifies genetic changes associated with the evolution of vascular plants.</title>
        <authorList>
            <person name="Banks J.A."/>
            <person name="Nishiyama T."/>
            <person name="Hasebe M."/>
            <person name="Bowman J.L."/>
            <person name="Gribskov M."/>
            <person name="dePamphilis C."/>
            <person name="Albert V.A."/>
            <person name="Aono N."/>
            <person name="Aoyama T."/>
            <person name="Ambrose B.A."/>
            <person name="Ashton N.W."/>
            <person name="Axtell M.J."/>
            <person name="Barker E."/>
            <person name="Barker M.S."/>
            <person name="Bennetzen J.L."/>
            <person name="Bonawitz N.D."/>
            <person name="Chapple C."/>
            <person name="Cheng C."/>
            <person name="Correa L.G."/>
            <person name="Dacre M."/>
            <person name="DeBarry J."/>
            <person name="Dreyer I."/>
            <person name="Elias M."/>
            <person name="Engstrom E.M."/>
            <person name="Estelle M."/>
            <person name="Feng L."/>
            <person name="Finet C."/>
            <person name="Floyd S.K."/>
            <person name="Frommer W.B."/>
            <person name="Fujita T."/>
            <person name="Gramzow L."/>
            <person name="Gutensohn M."/>
            <person name="Harholt J."/>
            <person name="Hattori M."/>
            <person name="Heyl A."/>
            <person name="Hirai T."/>
            <person name="Hiwatashi Y."/>
            <person name="Ishikawa M."/>
            <person name="Iwata M."/>
            <person name="Karol K.G."/>
            <person name="Koehler B."/>
            <person name="Kolukisaoglu U."/>
            <person name="Kubo M."/>
            <person name="Kurata T."/>
            <person name="Lalonde S."/>
            <person name="Li K."/>
            <person name="Li Y."/>
            <person name="Litt A."/>
            <person name="Lyons E."/>
            <person name="Manning G."/>
            <person name="Maruyama T."/>
            <person name="Michael T.P."/>
            <person name="Mikami K."/>
            <person name="Miyazaki S."/>
            <person name="Morinaga S."/>
            <person name="Murata T."/>
            <person name="Mueller-Roeber B."/>
            <person name="Nelson D.R."/>
            <person name="Obara M."/>
            <person name="Oguri Y."/>
            <person name="Olmstead R.G."/>
            <person name="Onodera N."/>
            <person name="Petersen B.L."/>
            <person name="Pils B."/>
            <person name="Prigge M."/>
            <person name="Rensing S.A."/>
            <person name="Riano-Pachon D.M."/>
            <person name="Roberts A.W."/>
            <person name="Sato Y."/>
            <person name="Scheller H.V."/>
            <person name="Schulz B."/>
            <person name="Schulz C."/>
            <person name="Shakirov E.V."/>
            <person name="Shibagaki N."/>
            <person name="Shinohara N."/>
            <person name="Shippen D.E."/>
            <person name="Soerensen I."/>
            <person name="Sotooka R."/>
            <person name="Sugimoto N."/>
            <person name="Sugita M."/>
            <person name="Sumikawa N."/>
            <person name="Tanurdzic M."/>
            <person name="Theissen G."/>
            <person name="Ulvskov P."/>
            <person name="Wakazuki S."/>
            <person name="Weng J.K."/>
            <person name="Willats W.W."/>
            <person name="Wipf D."/>
            <person name="Wolf P.G."/>
            <person name="Yang L."/>
            <person name="Zimmer A.D."/>
            <person name="Zhu Q."/>
            <person name="Mitros T."/>
            <person name="Hellsten U."/>
            <person name="Loque D."/>
            <person name="Otillar R."/>
            <person name="Salamov A."/>
            <person name="Schmutz J."/>
            <person name="Shapiro H."/>
            <person name="Lindquist E."/>
            <person name="Lucas S."/>
            <person name="Rokhsar D."/>
            <person name="Grigoriev I.V."/>
        </authorList>
    </citation>
    <scope>NUCLEOTIDE SEQUENCE [LARGE SCALE GENOMIC DNA]</scope>
</reference>
<name>D8R994_SELML</name>